<name>A0A2H6K703_9APIC</name>
<dbReference type="GO" id="GO:0000481">
    <property type="term" value="P:maturation of 5S rRNA"/>
    <property type="evidence" value="ECO:0007669"/>
    <property type="project" value="TreeGrafter"/>
</dbReference>
<feature type="region of interest" description="Disordered" evidence="6">
    <location>
        <begin position="33"/>
        <end position="58"/>
    </location>
</feature>
<accession>A0A2H6K703</accession>
<evidence type="ECO:0000256" key="6">
    <source>
        <dbReference type="SAM" id="MobiDB-lite"/>
    </source>
</evidence>
<feature type="region of interest" description="Disordered" evidence="6">
    <location>
        <begin position="208"/>
        <end position="231"/>
    </location>
</feature>
<dbReference type="EMBL" id="BDSA01000001">
    <property type="protein sequence ID" value="GBE58770.1"/>
    <property type="molecule type" value="Genomic_DNA"/>
</dbReference>
<protein>
    <submittedName>
        <fullName evidence="7">SART-1 family protein</fullName>
    </submittedName>
</protein>
<gene>
    <name evidence="7" type="ORF">BOVATA_002630</name>
</gene>
<organism evidence="7 8">
    <name type="scientific">Babesia ovata</name>
    <dbReference type="NCBI Taxonomy" id="189622"/>
    <lineage>
        <taxon>Eukaryota</taxon>
        <taxon>Sar</taxon>
        <taxon>Alveolata</taxon>
        <taxon>Apicomplexa</taxon>
        <taxon>Aconoidasida</taxon>
        <taxon>Piroplasmida</taxon>
        <taxon>Babesiidae</taxon>
        <taxon>Babesia</taxon>
    </lineage>
</organism>
<comment type="caution">
    <text evidence="7">The sequence shown here is derived from an EMBL/GenBank/DDBJ whole genome shotgun (WGS) entry which is preliminary data.</text>
</comment>
<keyword evidence="4" id="KW-0508">mRNA splicing</keyword>
<evidence type="ECO:0000256" key="3">
    <source>
        <dbReference type="ARBA" id="ARBA00022664"/>
    </source>
</evidence>
<keyword evidence="8" id="KW-1185">Reference proteome</keyword>
<dbReference type="VEuPathDB" id="PiroplasmaDB:BOVATA_002630"/>
<comment type="similarity">
    <text evidence="2">Belongs to the SNU66/SART1 family.</text>
</comment>
<sequence length="575" mass="62324">MELPGADGTLSCSIEETNALRLKLGLKPLAVRDSTPAAEESVAKAPEPTEADKSEIDESVAARRRLIEGGGIADLLAKSDDLAPPGVDDEAVAVDGAYSSLDVEAWSRRMAAIHRRKRMGTLNYSDDEEEEPVAPAVPPKRTASAVKSGAKLKVLHKVDELPLDSGKEVVLTLADVGVLEAESAGVAEVNFLENPELAKRGGINLKGGSGGAGAGTAEYNPYEEEDDGDEKSDILRKYDRAVEEYQGSTLSNLAGGKRGFYVDLDSGVEPVPKKANTLLTQPTEESFDFGGLQRKKDLLKNRHRPVNWDKVFSSNYTNAQRSSQADSSATTDDVAPSQIVKRVTLDMDDVEECNHLYAQLSKHRNRTLSTVKTEEPERSAETAVRTSVIDTGAVAADAPGLQINATSELINAVKPRHDEEEPAVQRVARSVSKTSGPEQTDDDTADKVEYPDGSVDNTAPMTSGIAAALAYLKEKGDIIEEKRDLSDVGKDITLHYMDEYGRRLTPKEAFRKISWSFHGKGPGLNKQERKIKRMERERLSKINPLEGLPTMKALLTHQAESKSSHLVLSGNTPGM</sequence>
<dbReference type="GeneID" id="39872540"/>
<dbReference type="Pfam" id="PF19252">
    <property type="entry name" value="HIND"/>
    <property type="match status" value="1"/>
</dbReference>
<evidence type="ECO:0000313" key="7">
    <source>
        <dbReference type="EMBL" id="GBE58770.1"/>
    </source>
</evidence>
<dbReference type="PANTHER" id="PTHR14152:SF5">
    <property type="entry name" value="U4_U6.U5 TRI-SNRNP-ASSOCIATED PROTEIN 1"/>
    <property type="match status" value="1"/>
</dbReference>
<dbReference type="OrthoDB" id="5583at2759"/>
<dbReference type="InterPro" id="IPR045347">
    <property type="entry name" value="HIND"/>
</dbReference>
<dbReference type="GO" id="GO:0045292">
    <property type="term" value="P:mRNA cis splicing, via spliceosome"/>
    <property type="evidence" value="ECO:0007669"/>
    <property type="project" value="TreeGrafter"/>
</dbReference>
<evidence type="ECO:0000256" key="2">
    <source>
        <dbReference type="ARBA" id="ARBA00006076"/>
    </source>
</evidence>
<evidence type="ECO:0000256" key="5">
    <source>
        <dbReference type="ARBA" id="ARBA00023242"/>
    </source>
</evidence>
<proteinExistence type="inferred from homology"/>
<feature type="region of interest" description="Disordered" evidence="6">
    <location>
        <begin position="414"/>
        <end position="459"/>
    </location>
</feature>
<comment type="subcellular location">
    <subcellularLocation>
        <location evidence="1">Nucleus</location>
    </subcellularLocation>
</comment>
<feature type="compositionally biased region" description="Acidic residues" evidence="6">
    <location>
        <begin position="221"/>
        <end position="230"/>
    </location>
</feature>
<evidence type="ECO:0000256" key="4">
    <source>
        <dbReference type="ARBA" id="ARBA00023187"/>
    </source>
</evidence>
<keyword evidence="5" id="KW-0539">Nucleus</keyword>
<dbReference type="GO" id="GO:0046540">
    <property type="term" value="C:U4/U6 x U5 tri-snRNP complex"/>
    <property type="evidence" value="ECO:0007669"/>
    <property type="project" value="InterPro"/>
</dbReference>
<evidence type="ECO:0000256" key="1">
    <source>
        <dbReference type="ARBA" id="ARBA00004123"/>
    </source>
</evidence>
<dbReference type="Proteomes" id="UP000236319">
    <property type="component" value="Unassembled WGS sequence"/>
</dbReference>
<keyword evidence="3" id="KW-0507">mRNA processing</keyword>
<dbReference type="InterPro" id="IPR005011">
    <property type="entry name" value="SNU66/SART1"/>
</dbReference>
<dbReference type="AlphaFoldDB" id="A0A2H6K703"/>
<dbReference type="Pfam" id="PF03343">
    <property type="entry name" value="SART-1"/>
    <property type="match status" value="2"/>
</dbReference>
<evidence type="ECO:0000313" key="8">
    <source>
        <dbReference type="Proteomes" id="UP000236319"/>
    </source>
</evidence>
<reference evidence="7 8" key="1">
    <citation type="journal article" date="2017" name="BMC Genomics">
        <title>Whole-genome assembly of Babesia ovata and comparative genomics between closely related pathogens.</title>
        <authorList>
            <person name="Yamagishi J."/>
            <person name="Asada M."/>
            <person name="Hakimi H."/>
            <person name="Tanaka T.Q."/>
            <person name="Sugimoto C."/>
            <person name="Kawazu S."/>
        </authorList>
    </citation>
    <scope>NUCLEOTIDE SEQUENCE [LARGE SCALE GENOMIC DNA]</scope>
    <source>
        <strain evidence="7 8">Miyake</strain>
    </source>
</reference>
<dbReference type="PANTHER" id="PTHR14152">
    <property type="entry name" value="SQUAMOUS CELL CARCINOMA ANTIGEN RECOGNISED BY CYTOTOXIC T LYMPHOCYTES"/>
    <property type="match status" value="1"/>
</dbReference>
<dbReference type="RefSeq" id="XP_028865013.1">
    <property type="nucleotide sequence ID" value="XM_029009180.1"/>
</dbReference>